<dbReference type="EMBL" id="LBWR01000001">
    <property type="protein sequence ID" value="KKR12918.1"/>
    <property type="molecule type" value="Genomic_DNA"/>
</dbReference>
<evidence type="ECO:0000313" key="3">
    <source>
        <dbReference type="EMBL" id="KKR12918.1"/>
    </source>
</evidence>
<dbReference type="InterPro" id="IPR011041">
    <property type="entry name" value="Quinoprot_gluc/sorb_DH_b-prop"/>
</dbReference>
<feature type="compositionally biased region" description="Low complexity" evidence="1">
    <location>
        <begin position="55"/>
        <end position="68"/>
    </location>
</feature>
<comment type="caution">
    <text evidence="3">The sequence shown here is derived from an EMBL/GenBank/DDBJ whole genome shotgun (WGS) entry which is preliminary data.</text>
</comment>
<evidence type="ECO:0000256" key="1">
    <source>
        <dbReference type="SAM" id="MobiDB-lite"/>
    </source>
</evidence>
<dbReference type="PANTHER" id="PTHR19328">
    <property type="entry name" value="HEDGEHOG-INTERACTING PROTEIN"/>
    <property type="match status" value="1"/>
</dbReference>
<proteinExistence type="predicted"/>
<dbReference type="Proteomes" id="UP000034665">
    <property type="component" value="Unassembled WGS sequence"/>
</dbReference>
<evidence type="ECO:0000313" key="4">
    <source>
        <dbReference type="Proteomes" id="UP000034665"/>
    </source>
</evidence>
<dbReference type="InterPro" id="IPR011042">
    <property type="entry name" value="6-blade_b-propeller_TolB-like"/>
</dbReference>
<dbReference type="STRING" id="1619013.UT41_C0001G0462"/>
<organism evidence="3 4">
    <name type="scientific">Candidatus Wolfebacteria bacterium GW2011_GWC2_39_22</name>
    <dbReference type="NCBI Taxonomy" id="1619013"/>
    <lineage>
        <taxon>Bacteria</taxon>
        <taxon>Candidatus Wolfeibacteriota</taxon>
    </lineage>
</organism>
<feature type="region of interest" description="Disordered" evidence="1">
    <location>
        <begin position="50"/>
        <end position="81"/>
    </location>
</feature>
<gene>
    <name evidence="3" type="ORF">UT41_C0001G0462</name>
</gene>
<dbReference type="Pfam" id="PF22807">
    <property type="entry name" value="TrAA12"/>
    <property type="match status" value="1"/>
</dbReference>
<dbReference type="Gene3D" id="2.120.10.30">
    <property type="entry name" value="TolB, C-terminal domain"/>
    <property type="match status" value="1"/>
</dbReference>
<accession>A0A0G0NBP7</accession>
<feature type="domain" description="Pyrroloquinoline quinone-dependent pyranose dehydrogenase beta-propeller" evidence="2">
    <location>
        <begin position="86"/>
        <end position="426"/>
    </location>
</feature>
<dbReference type="InterPro" id="IPR054539">
    <property type="entry name" value="Beta-prop_PDH"/>
</dbReference>
<dbReference type="SUPFAM" id="SSF50952">
    <property type="entry name" value="Soluble quinoprotein glucose dehydrogenase"/>
    <property type="match status" value="1"/>
</dbReference>
<name>A0A0G0NBP7_9BACT</name>
<sequence>MKKIILTTGGILIALAVVGGTIVYWTQLRGIWPAITKPEQDIVRLIEQASTSVSQPEEQATPTTTTATPKPPKQTAPVISQGPLRIPQGFSLSIFAKDLNDPRVLTTDPSNVLLASIPGKGNVVALIDTNNDGKSDETKIVVSGLNAPHGILVQCAQENICKLYVAETDKVSEFTYDAAALTATNKRVIASLPSGGGHSTRTLLPYKNNLLVSIGSSCNVCNENDPNRATIAKIDIGTGKTETFARGLRNAVFMAFNPLTGDIWATEMGRDLLGDNTPPDEINIIKQGGNYGWPICYGKNSHDTEFDKNTYFRNPCMEPFETPSYIDIQAHSAPLGLAFIPNSWPEEYHNDLLVAYHGSWNRSVPTGYKIVRHQFNANGTYEGVTDFITGWIDGEQKTLGRPVDILFHANGAAYISDDKAGVIYRLAPITNKQ</sequence>
<reference evidence="3 4" key="1">
    <citation type="journal article" date="2015" name="Nature">
        <title>rRNA introns, odd ribosomes, and small enigmatic genomes across a large radiation of phyla.</title>
        <authorList>
            <person name="Brown C.T."/>
            <person name="Hug L.A."/>
            <person name="Thomas B.C."/>
            <person name="Sharon I."/>
            <person name="Castelle C.J."/>
            <person name="Singh A."/>
            <person name="Wilkins M.J."/>
            <person name="Williams K.H."/>
            <person name="Banfield J.F."/>
        </authorList>
    </citation>
    <scope>NUCLEOTIDE SEQUENCE [LARGE SCALE GENOMIC DNA]</scope>
</reference>
<dbReference type="PATRIC" id="fig|1619013.3.peg.478"/>
<evidence type="ECO:0000259" key="2">
    <source>
        <dbReference type="Pfam" id="PF22807"/>
    </source>
</evidence>
<protein>
    <submittedName>
        <fullName evidence="3">L-sorbosone dehydrogenase</fullName>
    </submittedName>
</protein>
<dbReference type="PANTHER" id="PTHR19328:SF53">
    <property type="entry name" value="MEMBRANE PROTEIN"/>
    <property type="match status" value="1"/>
</dbReference>
<dbReference type="AlphaFoldDB" id="A0A0G0NBP7"/>